<dbReference type="InterPro" id="IPR035093">
    <property type="entry name" value="RelE/ParE_toxin_dom_sf"/>
</dbReference>
<dbReference type="Pfam" id="PF06769">
    <property type="entry name" value="YoeB_toxin"/>
    <property type="match status" value="1"/>
</dbReference>
<dbReference type="Proteomes" id="UP000197007">
    <property type="component" value="Chromosome"/>
</dbReference>
<dbReference type="GO" id="GO:0004519">
    <property type="term" value="F:endonuclease activity"/>
    <property type="evidence" value="ECO:0007669"/>
    <property type="project" value="UniProtKB-KW"/>
</dbReference>
<evidence type="ECO:0000313" key="7">
    <source>
        <dbReference type="EMBL" id="ASF42288.1"/>
    </source>
</evidence>
<evidence type="ECO:0000256" key="5">
    <source>
        <dbReference type="ARBA" id="ARBA00022801"/>
    </source>
</evidence>
<dbReference type="GO" id="GO:0016787">
    <property type="term" value="F:hydrolase activity"/>
    <property type="evidence" value="ECO:0007669"/>
    <property type="project" value="UniProtKB-KW"/>
</dbReference>
<evidence type="ECO:0000313" key="8">
    <source>
        <dbReference type="Proteomes" id="UP000197007"/>
    </source>
</evidence>
<dbReference type="NCBIfam" id="TIGR02116">
    <property type="entry name" value="toxin_Txe_YoeB"/>
    <property type="match status" value="1"/>
</dbReference>
<dbReference type="SUPFAM" id="SSF143011">
    <property type="entry name" value="RelE-like"/>
    <property type="match status" value="1"/>
</dbReference>
<accession>A0A1Z4BLZ1</accession>
<sequence>MDTDQLTFIVQISDDAIDDLKIIKKSGTPAIKTKIERIIQELQETPTKGVGAPEQLKGEEGVVYSRTLNKKDRLVYEILEEEKRVIIIQFLGHYQDK</sequence>
<evidence type="ECO:0000256" key="6">
    <source>
        <dbReference type="ARBA" id="ARBA00030388"/>
    </source>
</evidence>
<dbReference type="InterPro" id="IPR009614">
    <property type="entry name" value="YoeB_toxin"/>
</dbReference>
<proteinExistence type="inferred from homology"/>
<dbReference type="AlphaFoldDB" id="A0A1Z4BLZ1"/>
<evidence type="ECO:0000256" key="3">
    <source>
        <dbReference type="ARBA" id="ARBA00022722"/>
    </source>
</evidence>
<dbReference type="PANTHER" id="PTHR38039:SF1">
    <property type="entry name" value="TOXIN YOEB"/>
    <property type="match status" value="1"/>
</dbReference>
<comment type="similarity">
    <text evidence="1">Belongs to the YoeB family.</text>
</comment>
<evidence type="ECO:0000256" key="4">
    <source>
        <dbReference type="ARBA" id="ARBA00022759"/>
    </source>
</evidence>
<organism evidence="7 8">
    <name type="scientific">Capnocytophaga endodontalis</name>
    <dbReference type="NCBI Taxonomy" id="2708117"/>
    <lineage>
        <taxon>Bacteria</taxon>
        <taxon>Pseudomonadati</taxon>
        <taxon>Bacteroidota</taxon>
        <taxon>Flavobacteriia</taxon>
        <taxon>Flavobacteriales</taxon>
        <taxon>Flavobacteriaceae</taxon>
        <taxon>Capnocytophaga</taxon>
    </lineage>
</organism>
<reference evidence="8" key="1">
    <citation type="submission" date="2017-06" db="EMBL/GenBank/DDBJ databases">
        <title>Complete genome sequence of Capnocytophaga sp. KCOM 1579 (=ChDC OS43) isolated from a human refractory periapical abscess lesion.</title>
        <authorList>
            <person name="Kook J.-K."/>
            <person name="Park S.-N."/>
            <person name="Lim Y.K."/>
            <person name="Roh H."/>
        </authorList>
    </citation>
    <scope>NUCLEOTIDE SEQUENCE [LARGE SCALE GENOMIC DNA]</scope>
    <source>
        <strain evidence="8">ChDC OS43</strain>
    </source>
</reference>
<dbReference type="KEGG" id="capn:CBG49_03860"/>
<keyword evidence="2" id="KW-1277">Toxin-antitoxin system</keyword>
<keyword evidence="3" id="KW-0540">Nuclease</keyword>
<dbReference type="EMBL" id="CP022022">
    <property type="protein sequence ID" value="ASF42288.1"/>
    <property type="molecule type" value="Genomic_DNA"/>
</dbReference>
<dbReference type="Gene3D" id="3.30.2310.20">
    <property type="entry name" value="RelE-like"/>
    <property type="match status" value="1"/>
</dbReference>
<gene>
    <name evidence="7" type="ORF">CBG49_03860</name>
</gene>
<evidence type="ECO:0000256" key="1">
    <source>
        <dbReference type="ARBA" id="ARBA00008172"/>
    </source>
</evidence>
<keyword evidence="8" id="KW-1185">Reference proteome</keyword>
<name>A0A1Z4BLZ1_9FLAO</name>
<dbReference type="PANTHER" id="PTHR38039">
    <property type="entry name" value="TOXIN YOEB"/>
    <property type="match status" value="1"/>
</dbReference>
<dbReference type="RefSeq" id="WP_088593453.1">
    <property type="nucleotide sequence ID" value="NZ_CP022022.1"/>
</dbReference>
<evidence type="ECO:0000256" key="2">
    <source>
        <dbReference type="ARBA" id="ARBA00022649"/>
    </source>
</evidence>
<keyword evidence="4" id="KW-0255">Endonuclease</keyword>
<protein>
    <recommendedName>
        <fullName evidence="6">Putative mRNA interferase YoeB</fullName>
    </recommendedName>
</protein>
<keyword evidence="5" id="KW-0378">Hydrolase</keyword>
<dbReference type="GO" id="GO:0006401">
    <property type="term" value="P:RNA catabolic process"/>
    <property type="evidence" value="ECO:0007669"/>
    <property type="project" value="InterPro"/>
</dbReference>
<dbReference type="GO" id="GO:0045892">
    <property type="term" value="P:negative regulation of DNA-templated transcription"/>
    <property type="evidence" value="ECO:0007669"/>
    <property type="project" value="TreeGrafter"/>
</dbReference>